<keyword evidence="4" id="KW-1185">Reference proteome</keyword>
<dbReference type="InterPro" id="IPR001647">
    <property type="entry name" value="HTH_TetR"/>
</dbReference>
<dbReference type="EMBL" id="JBHTIS010003672">
    <property type="protein sequence ID" value="MFD1051538.1"/>
    <property type="molecule type" value="Genomic_DNA"/>
</dbReference>
<feature type="non-terminal residue" evidence="3">
    <location>
        <position position="56"/>
    </location>
</feature>
<dbReference type="SUPFAM" id="SSF46689">
    <property type="entry name" value="Homeodomain-like"/>
    <property type="match status" value="1"/>
</dbReference>
<evidence type="ECO:0000259" key="2">
    <source>
        <dbReference type="Pfam" id="PF00440"/>
    </source>
</evidence>
<feature type="domain" description="HTH tetR-type" evidence="2">
    <location>
        <begin position="33"/>
        <end position="56"/>
    </location>
</feature>
<dbReference type="InterPro" id="IPR009057">
    <property type="entry name" value="Homeodomain-like_sf"/>
</dbReference>
<proteinExistence type="predicted"/>
<evidence type="ECO:0000256" key="1">
    <source>
        <dbReference type="ARBA" id="ARBA00023125"/>
    </source>
</evidence>
<protein>
    <submittedName>
        <fullName evidence="3">TetR family transcriptional regulator</fullName>
    </submittedName>
</protein>
<name>A0ABW3MN23_9PSEU</name>
<dbReference type="Proteomes" id="UP001597045">
    <property type="component" value="Unassembled WGS sequence"/>
</dbReference>
<evidence type="ECO:0000313" key="4">
    <source>
        <dbReference type="Proteomes" id="UP001597045"/>
    </source>
</evidence>
<evidence type="ECO:0000313" key="3">
    <source>
        <dbReference type="EMBL" id="MFD1051538.1"/>
    </source>
</evidence>
<dbReference type="Gene3D" id="1.10.10.60">
    <property type="entry name" value="Homeodomain-like"/>
    <property type="match status" value="1"/>
</dbReference>
<reference evidence="4" key="1">
    <citation type="journal article" date="2019" name="Int. J. Syst. Evol. Microbiol.">
        <title>The Global Catalogue of Microorganisms (GCM) 10K type strain sequencing project: providing services to taxonomists for standard genome sequencing and annotation.</title>
        <authorList>
            <consortium name="The Broad Institute Genomics Platform"/>
            <consortium name="The Broad Institute Genome Sequencing Center for Infectious Disease"/>
            <person name="Wu L."/>
            <person name="Ma J."/>
        </authorList>
    </citation>
    <scope>NUCLEOTIDE SEQUENCE [LARGE SCALE GENOMIC DNA]</scope>
    <source>
        <strain evidence="4">JCM 31486</strain>
    </source>
</reference>
<accession>A0ABW3MN23</accession>
<organism evidence="3 4">
    <name type="scientific">Kibdelosporangium lantanae</name>
    <dbReference type="NCBI Taxonomy" id="1497396"/>
    <lineage>
        <taxon>Bacteria</taxon>
        <taxon>Bacillati</taxon>
        <taxon>Actinomycetota</taxon>
        <taxon>Actinomycetes</taxon>
        <taxon>Pseudonocardiales</taxon>
        <taxon>Pseudonocardiaceae</taxon>
        <taxon>Kibdelosporangium</taxon>
    </lineage>
</organism>
<sequence length="56" mass="6188">MQSDCTNAVRLHRMSDDVKGLREARVAATEARIITAARDLFVRTGYHATTLAQIAD</sequence>
<keyword evidence="1" id="KW-0238">DNA-binding</keyword>
<dbReference type="Pfam" id="PF00440">
    <property type="entry name" value="TetR_N"/>
    <property type="match status" value="1"/>
</dbReference>
<comment type="caution">
    <text evidence="3">The sequence shown here is derived from an EMBL/GenBank/DDBJ whole genome shotgun (WGS) entry which is preliminary data.</text>
</comment>
<gene>
    <name evidence="3" type="ORF">ACFQ1S_41305</name>
</gene>